<protein>
    <submittedName>
        <fullName evidence="2">Nucleotidyltransferase with HDIG domain</fullName>
    </submittedName>
</protein>
<evidence type="ECO:0000313" key="2">
    <source>
        <dbReference type="EMBL" id="MDR6592821.1"/>
    </source>
</evidence>
<dbReference type="NCBIfam" id="TIGR00277">
    <property type="entry name" value="HDIG"/>
    <property type="match status" value="1"/>
</dbReference>
<dbReference type="RefSeq" id="WP_310304757.1">
    <property type="nucleotide sequence ID" value="NZ_BAAAXB010000001.1"/>
</dbReference>
<organism evidence="2 3">
    <name type="scientific">Saccharothrix longispora</name>
    <dbReference type="NCBI Taxonomy" id="33920"/>
    <lineage>
        <taxon>Bacteria</taxon>
        <taxon>Bacillati</taxon>
        <taxon>Actinomycetota</taxon>
        <taxon>Actinomycetes</taxon>
        <taxon>Pseudonocardiales</taxon>
        <taxon>Pseudonocardiaceae</taxon>
        <taxon>Saccharothrix</taxon>
    </lineage>
</organism>
<sequence length="182" mass="19953">MTPARYLARDLARSLVGGTADRWRHTTAVAARADELAVTVPADDREVLVAAAWLHDIGYAPEVADTGFHPLDGARHLERLGWPPRVCALVARHSGARLVAAHLGLDDRLDRYPREGSAVADALTHADQTTDSRGRRVTVPRRLADMLERHGPDSPNARVHHLRGPLLLATADRVERRVGTRS</sequence>
<dbReference type="Pfam" id="PF01966">
    <property type="entry name" value="HD"/>
    <property type="match status" value="1"/>
</dbReference>
<dbReference type="EMBL" id="JAVDSG010000001">
    <property type="protein sequence ID" value="MDR6592821.1"/>
    <property type="molecule type" value="Genomic_DNA"/>
</dbReference>
<dbReference type="SUPFAM" id="SSF109604">
    <property type="entry name" value="HD-domain/PDEase-like"/>
    <property type="match status" value="1"/>
</dbReference>
<dbReference type="Gene3D" id="1.10.3210.10">
    <property type="entry name" value="Hypothetical protein af1432"/>
    <property type="match status" value="1"/>
</dbReference>
<gene>
    <name evidence="2" type="ORF">J2S66_001205</name>
</gene>
<reference evidence="2 3" key="1">
    <citation type="submission" date="2023-07" db="EMBL/GenBank/DDBJ databases">
        <title>Sequencing the genomes of 1000 actinobacteria strains.</title>
        <authorList>
            <person name="Klenk H.-P."/>
        </authorList>
    </citation>
    <scope>NUCLEOTIDE SEQUENCE [LARGE SCALE GENOMIC DNA]</scope>
    <source>
        <strain evidence="2 3">DSM 43749</strain>
    </source>
</reference>
<dbReference type="CDD" id="cd00077">
    <property type="entry name" value="HDc"/>
    <property type="match status" value="1"/>
</dbReference>
<dbReference type="InterPro" id="IPR003607">
    <property type="entry name" value="HD/PDEase_dom"/>
</dbReference>
<name>A0ABU1PQS8_9PSEU</name>
<keyword evidence="3" id="KW-1185">Reference proteome</keyword>
<evidence type="ECO:0000259" key="1">
    <source>
        <dbReference type="Pfam" id="PF01966"/>
    </source>
</evidence>
<evidence type="ECO:0000313" key="3">
    <source>
        <dbReference type="Proteomes" id="UP001268819"/>
    </source>
</evidence>
<dbReference type="InterPro" id="IPR006675">
    <property type="entry name" value="HDIG_dom"/>
</dbReference>
<accession>A0ABU1PQS8</accession>
<dbReference type="InterPro" id="IPR006674">
    <property type="entry name" value="HD_domain"/>
</dbReference>
<proteinExistence type="predicted"/>
<dbReference type="Proteomes" id="UP001268819">
    <property type="component" value="Unassembled WGS sequence"/>
</dbReference>
<comment type="caution">
    <text evidence="2">The sequence shown here is derived from an EMBL/GenBank/DDBJ whole genome shotgun (WGS) entry which is preliminary data.</text>
</comment>
<feature type="domain" description="HD" evidence="1">
    <location>
        <begin position="22"/>
        <end position="107"/>
    </location>
</feature>